<comment type="caution">
    <text evidence="4">The sequence shown here is derived from an EMBL/GenBank/DDBJ whole genome shotgun (WGS) entry which is preliminary data.</text>
</comment>
<feature type="coiled-coil region" evidence="2">
    <location>
        <begin position="309"/>
        <end position="336"/>
    </location>
</feature>
<dbReference type="SUPFAM" id="SSF52490">
    <property type="entry name" value="Tubulin nucleotide-binding domain-like"/>
    <property type="match status" value="1"/>
</dbReference>
<name>A0AAV4LK06_9BACL</name>
<dbReference type="PRINTS" id="PR01161">
    <property type="entry name" value="TUBULIN"/>
</dbReference>
<evidence type="ECO:0000259" key="3">
    <source>
        <dbReference type="Pfam" id="PF00091"/>
    </source>
</evidence>
<dbReference type="InterPro" id="IPR036525">
    <property type="entry name" value="Tubulin/FtsZ_GTPase_sf"/>
</dbReference>
<keyword evidence="4" id="KW-0131">Cell cycle</keyword>
<feature type="domain" description="Tubulin/FtsZ GTPase" evidence="3">
    <location>
        <begin position="4"/>
        <end position="162"/>
    </location>
</feature>
<sequence length="373" mass="40334">MKPIGILGVGQAGGNIAEIAATYGFTTAIINTNANDTISNSKVPNKYYVPGRNGAGQNRTVGIEAVQFHWDEICKFVGQSFKNVKVLLVAFSTDGGTGSGMGPILIDVLTSYLPDTIIGAIAILPEKNVLAGNKMNASKAMAELSAIEGIGPVFIVDNEQVRKTNPQATKSQLYQIVNTQVIRSFDAILRITTKSSPLGNFDEADLLNVLNTRGAAIISTTVVNDCKTQAEVSNQFNLSLIRSVFAPIETVGVVKAGLIYEGPEGLSKLISVPALFERIGEPLLLFEGNYPNESDAVITSILTGLPFPEKRLNLMKESLEQNRERLQSLVQKARTQKYEAKVDWVSSLTHSTLKKDHIPNDVSVVAKLAKYKQ</sequence>
<keyword evidence="5" id="KW-1185">Reference proteome</keyword>
<dbReference type="GO" id="GO:0005525">
    <property type="term" value="F:GTP binding"/>
    <property type="evidence" value="ECO:0007669"/>
    <property type="project" value="InterPro"/>
</dbReference>
<keyword evidence="1" id="KW-0547">Nucleotide-binding</keyword>
<keyword evidence="2" id="KW-0175">Coiled coil</keyword>
<evidence type="ECO:0000256" key="2">
    <source>
        <dbReference type="SAM" id="Coils"/>
    </source>
</evidence>
<dbReference type="Gene3D" id="3.40.50.1440">
    <property type="entry name" value="Tubulin/FtsZ, GTPase domain"/>
    <property type="match status" value="1"/>
</dbReference>
<evidence type="ECO:0000313" key="4">
    <source>
        <dbReference type="EMBL" id="GIM47953.1"/>
    </source>
</evidence>
<keyword evidence="4" id="KW-0132">Cell division</keyword>
<accession>A0AAV4LK06</accession>
<dbReference type="EMBL" id="BOQE01000001">
    <property type="protein sequence ID" value="GIM47953.1"/>
    <property type="molecule type" value="Genomic_DNA"/>
</dbReference>
<dbReference type="GO" id="GO:0005874">
    <property type="term" value="C:microtubule"/>
    <property type="evidence" value="ECO:0007669"/>
    <property type="project" value="InterPro"/>
</dbReference>
<dbReference type="GO" id="GO:0051301">
    <property type="term" value="P:cell division"/>
    <property type="evidence" value="ECO:0007669"/>
    <property type="project" value="UniProtKB-KW"/>
</dbReference>
<dbReference type="AlphaFoldDB" id="A0AAV4LK06"/>
<evidence type="ECO:0000256" key="1">
    <source>
        <dbReference type="ARBA" id="ARBA00022741"/>
    </source>
</evidence>
<protein>
    <submittedName>
        <fullName evidence="4">Cell division protein FtsZ</fullName>
    </submittedName>
</protein>
<evidence type="ECO:0000313" key="5">
    <source>
        <dbReference type="Proteomes" id="UP001057291"/>
    </source>
</evidence>
<proteinExistence type="predicted"/>
<dbReference type="Pfam" id="PF00091">
    <property type="entry name" value="Tubulin"/>
    <property type="match status" value="1"/>
</dbReference>
<dbReference type="InterPro" id="IPR003008">
    <property type="entry name" value="Tubulin_FtsZ_GTPase"/>
</dbReference>
<organism evidence="4 5">
    <name type="scientific">Collibacillus ludicampi</name>
    <dbReference type="NCBI Taxonomy" id="2771369"/>
    <lineage>
        <taxon>Bacteria</taxon>
        <taxon>Bacillati</taxon>
        <taxon>Bacillota</taxon>
        <taxon>Bacilli</taxon>
        <taxon>Bacillales</taxon>
        <taxon>Alicyclobacillaceae</taxon>
        <taxon>Collibacillus</taxon>
    </lineage>
</organism>
<reference evidence="4" key="1">
    <citation type="journal article" date="2023" name="Int. J. Syst. Evol. Microbiol.">
        <title>Collibacillus ludicampi gen. nov., sp. nov., a new soil bacterium of the family Alicyclobacillaceae.</title>
        <authorList>
            <person name="Jojima T."/>
            <person name="Ioku Y."/>
            <person name="Fukuta Y."/>
            <person name="Shirasaka N."/>
            <person name="Matsumura Y."/>
            <person name="Mori M."/>
        </authorList>
    </citation>
    <scope>NUCLEOTIDE SEQUENCE</scope>
    <source>
        <strain evidence="4">TP075</strain>
    </source>
</reference>
<gene>
    <name evidence="4" type="ORF">DNHGIG_35020</name>
</gene>
<dbReference type="Proteomes" id="UP001057291">
    <property type="component" value="Unassembled WGS sequence"/>
</dbReference>
<dbReference type="InterPro" id="IPR000217">
    <property type="entry name" value="Tubulin"/>
</dbReference>
<dbReference type="RefSeq" id="WP_282200883.1">
    <property type="nucleotide sequence ID" value="NZ_BOQE01000001.1"/>
</dbReference>
<dbReference type="GO" id="GO:0007017">
    <property type="term" value="P:microtubule-based process"/>
    <property type="evidence" value="ECO:0007669"/>
    <property type="project" value="InterPro"/>
</dbReference>